<dbReference type="RefSeq" id="WP_127694894.1">
    <property type="nucleotide sequence ID" value="NZ_SACQ01000006.1"/>
</dbReference>
<evidence type="ECO:0000313" key="4">
    <source>
        <dbReference type="EMBL" id="RVU30110.1"/>
    </source>
</evidence>
<dbReference type="Proteomes" id="UP000282818">
    <property type="component" value="Unassembled WGS sequence"/>
</dbReference>
<feature type="domain" description="Metallo-beta-lactamase" evidence="3">
    <location>
        <begin position="38"/>
        <end position="205"/>
    </location>
</feature>
<proteinExistence type="inferred from homology"/>
<gene>
    <name evidence="4" type="ORF">EOE65_13760</name>
</gene>
<feature type="signal peptide" evidence="2">
    <location>
        <begin position="1"/>
        <end position="19"/>
    </location>
</feature>
<evidence type="ECO:0000313" key="5">
    <source>
        <dbReference type="Proteomes" id="UP000282818"/>
    </source>
</evidence>
<accession>A0A437Q6H2</accession>
<dbReference type="Gene3D" id="3.60.15.10">
    <property type="entry name" value="Ribonuclease Z/Hydroxyacylglutathione hydrolase-like"/>
    <property type="match status" value="1"/>
</dbReference>
<dbReference type="Pfam" id="PF00753">
    <property type="entry name" value="Lactamase_B"/>
    <property type="match status" value="1"/>
</dbReference>
<name>A0A437Q6H2_9GAMM</name>
<keyword evidence="2" id="KW-0732">Signal</keyword>
<dbReference type="InterPro" id="IPR036866">
    <property type="entry name" value="RibonucZ/Hydroxyglut_hydro"/>
</dbReference>
<dbReference type="PANTHER" id="PTHR42951">
    <property type="entry name" value="METALLO-BETA-LACTAMASE DOMAIN-CONTAINING"/>
    <property type="match status" value="1"/>
</dbReference>
<protein>
    <submittedName>
        <fullName evidence="4">MBL fold metallo-hydrolase</fullName>
    </submittedName>
</protein>
<reference evidence="4 5" key="1">
    <citation type="submission" date="2019-01" db="EMBL/GenBank/DDBJ databases">
        <authorList>
            <person name="Chen W.-M."/>
        </authorList>
    </citation>
    <scope>NUCLEOTIDE SEQUENCE [LARGE SCALE GENOMIC DNA]</scope>
    <source>
        <strain evidence="4 5">HPM-16</strain>
    </source>
</reference>
<dbReference type="GO" id="GO:0017001">
    <property type="term" value="P:antibiotic catabolic process"/>
    <property type="evidence" value="ECO:0007669"/>
    <property type="project" value="UniProtKB-ARBA"/>
</dbReference>
<dbReference type="AlphaFoldDB" id="A0A437Q6H2"/>
<feature type="chain" id="PRO_5019320391" evidence="2">
    <location>
        <begin position="20"/>
        <end position="283"/>
    </location>
</feature>
<dbReference type="SMART" id="SM00849">
    <property type="entry name" value="Lactamase_B"/>
    <property type="match status" value="1"/>
</dbReference>
<keyword evidence="4" id="KW-0378">Hydrolase</keyword>
<evidence type="ECO:0000256" key="1">
    <source>
        <dbReference type="ARBA" id="ARBA00005250"/>
    </source>
</evidence>
<sequence>MRIVAIWFLSFFVAHSALADYSIEPLGDGLYRFVDDRHRAVFLVTDEGIVLVDTLNSRAAAWLKAELDKRFDVPVRYVIYSHNHSDHIYGAEAFDAPGVTFIAHRLAAQDIQITKTKTVAPDISFSDQLALDVGGQRILLRYHGPNDGRGSVSVEFKRQRTLFVVDWIVLNRMPWRKLWSYDIQGMINSTRDVLALDFDTFVGGHADIGTKAEIVHYLGYLEALYELVVSGIQAGKTLSEIQQQARLAPYAGLPHYDAWLADNIEGVYERLMEESGMGWRPDL</sequence>
<dbReference type="PANTHER" id="PTHR42951:SF4">
    <property type="entry name" value="ACYL-COENZYME A THIOESTERASE MBLAC2"/>
    <property type="match status" value="1"/>
</dbReference>
<organism evidence="4 5">
    <name type="scientific">Neptunomonas marina</name>
    <dbReference type="NCBI Taxonomy" id="1815562"/>
    <lineage>
        <taxon>Bacteria</taxon>
        <taxon>Pseudomonadati</taxon>
        <taxon>Pseudomonadota</taxon>
        <taxon>Gammaproteobacteria</taxon>
        <taxon>Oceanospirillales</taxon>
        <taxon>Oceanospirillaceae</taxon>
        <taxon>Neptunomonas</taxon>
    </lineage>
</organism>
<dbReference type="GO" id="GO:0016787">
    <property type="term" value="F:hydrolase activity"/>
    <property type="evidence" value="ECO:0007669"/>
    <property type="project" value="UniProtKB-KW"/>
</dbReference>
<comment type="caution">
    <text evidence="4">The sequence shown here is derived from an EMBL/GenBank/DDBJ whole genome shotgun (WGS) entry which is preliminary data.</text>
</comment>
<dbReference type="SUPFAM" id="SSF56281">
    <property type="entry name" value="Metallo-hydrolase/oxidoreductase"/>
    <property type="match status" value="1"/>
</dbReference>
<dbReference type="InterPro" id="IPR050855">
    <property type="entry name" value="NDM-1-like"/>
</dbReference>
<keyword evidence="5" id="KW-1185">Reference proteome</keyword>
<dbReference type="EMBL" id="SACQ01000006">
    <property type="protein sequence ID" value="RVU30110.1"/>
    <property type="molecule type" value="Genomic_DNA"/>
</dbReference>
<evidence type="ECO:0000259" key="3">
    <source>
        <dbReference type="SMART" id="SM00849"/>
    </source>
</evidence>
<comment type="similarity">
    <text evidence="1">Belongs to the metallo-beta-lactamase superfamily. Class-B beta-lactamase family.</text>
</comment>
<dbReference type="InterPro" id="IPR001279">
    <property type="entry name" value="Metallo-B-lactamas"/>
</dbReference>
<evidence type="ECO:0000256" key="2">
    <source>
        <dbReference type="SAM" id="SignalP"/>
    </source>
</evidence>